<comment type="caution">
    <text evidence="1">The sequence shown here is derived from an EMBL/GenBank/DDBJ whole genome shotgun (WGS) entry which is preliminary data.</text>
</comment>
<accession>A0A258D4Y0</accession>
<dbReference type="Proteomes" id="UP000215616">
    <property type="component" value="Unassembled WGS sequence"/>
</dbReference>
<sequence length="153" mass="16874">MTRRVPRRRDGADRSLAATFRRNAAGFHQGAEAVLTRHPEGARYFLAIAIELALKAYLLDRGISDDWNRVYLRHDLVKALRYARRAGFTGAPAKLHELAVLLSPYYHVHAISEMSADVIASVCWTEACTTVRDLIGAVAEAARRRGSGGEDAA</sequence>
<proteinExistence type="predicted"/>
<gene>
    <name evidence="1" type="ORF">B7Z12_10925</name>
</gene>
<protein>
    <recommendedName>
        <fullName evidence="3">HEPN domain-containing protein</fullName>
    </recommendedName>
</protein>
<dbReference type="EMBL" id="NCDQ01000162">
    <property type="protein sequence ID" value="OYX03005.1"/>
    <property type="molecule type" value="Genomic_DNA"/>
</dbReference>
<evidence type="ECO:0000313" key="2">
    <source>
        <dbReference type="Proteomes" id="UP000215616"/>
    </source>
</evidence>
<reference evidence="1 2" key="1">
    <citation type="submission" date="2017-03" db="EMBL/GenBank/DDBJ databases">
        <title>Lifting the veil on microbial sulfur biogeochemistry in mining wastewaters.</title>
        <authorList>
            <person name="Kantor R.S."/>
            <person name="Colenbrander Nelson T."/>
            <person name="Marshall S."/>
            <person name="Bennett D."/>
            <person name="Apte S."/>
            <person name="Camacho D."/>
            <person name="Thomas B.C."/>
            <person name="Warren L.A."/>
            <person name="Banfield J.F."/>
        </authorList>
    </citation>
    <scope>NUCLEOTIDE SEQUENCE [LARGE SCALE GENOMIC DNA]</scope>
    <source>
        <strain evidence="1">32-67-7</strain>
    </source>
</reference>
<name>A0A258D4Y0_CAUVI</name>
<evidence type="ECO:0008006" key="3">
    <source>
        <dbReference type="Google" id="ProtNLM"/>
    </source>
</evidence>
<organism evidence="1 2">
    <name type="scientific">Caulobacter vibrioides</name>
    <name type="common">Caulobacter crescentus</name>
    <dbReference type="NCBI Taxonomy" id="155892"/>
    <lineage>
        <taxon>Bacteria</taxon>
        <taxon>Pseudomonadati</taxon>
        <taxon>Pseudomonadota</taxon>
        <taxon>Alphaproteobacteria</taxon>
        <taxon>Caulobacterales</taxon>
        <taxon>Caulobacteraceae</taxon>
        <taxon>Caulobacter</taxon>
    </lineage>
</organism>
<evidence type="ECO:0000313" key="1">
    <source>
        <dbReference type="EMBL" id="OYX03005.1"/>
    </source>
</evidence>
<dbReference type="AlphaFoldDB" id="A0A258D4Y0"/>